<organism evidence="2 3">
    <name type="scientific">Oedothorax gibbosus</name>
    <dbReference type="NCBI Taxonomy" id="931172"/>
    <lineage>
        <taxon>Eukaryota</taxon>
        <taxon>Metazoa</taxon>
        <taxon>Ecdysozoa</taxon>
        <taxon>Arthropoda</taxon>
        <taxon>Chelicerata</taxon>
        <taxon>Arachnida</taxon>
        <taxon>Araneae</taxon>
        <taxon>Araneomorphae</taxon>
        <taxon>Entelegynae</taxon>
        <taxon>Araneoidea</taxon>
        <taxon>Linyphiidae</taxon>
        <taxon>Erigoninae</taxon>
        <taxon>Oedothorax</taxon>
    </lineage>
</organism>
<dbReference type="EMBL" id="JAFNEN010002197">
    <property type="protein sequence ID" value="KAG8172960.1"/>
    <property type="molecule type" value="Genomic_DNA"/>
</dbReference>
<keyword evidence="3" id="KW-1185">Reference proteome</keyword>
<accession>A0AAV6TMD7</accession>
<comment type="caution">
    <text evidence="2">The sequence shown here is derived from an EMBL/GenBank/DDBJ whole genome shotgun (WGS) entry which is preliminary data.</text>
</comment>
<dbReference type="Proteomes" id="UP000827092">
    <property type="component" value="Unassembled WGS sequence"/>
</dbReference>
<feature type="compositionally biased region" description="Polar residues" evidence="1">
    <location>
        <begin position="9"/>
        <end position="18"/>
    </location>
</feature>
<feature type="compositionally biased region" description="Basic and acidic residues" evidence="1">
    <location>
        <begin position="20"/>
        <end position="29"/>
    </location>
</feature>
<feature type="region of interest" description="Disordered" evidence="1">
    <location>
        <begin position="1"/>
        <end position="56"/>
    </location>
</feature>
<gene>
    <name evidence="2" type="ORF">JTE90_006717</name>
</gene>
<name>A0AAV6TMD7_9ARAC</name>
<proteinExistence type="predicted"/>
<reference evidence="2 3" key="1">
    <citation type="journal article" date="2022" name="Nat. Ecol. Evol.">
        <title>A masculinizing supergene underlies an exaggerated male reproductive morph in a spider.</title>
        <authorList>
            <person name="Hendrickx F."/>
            <person name="De Corte Z."/>
            <person name="Sonet G."/>
            <person name="Van Belleghem S.M."/>
            <person name="Kostlbacher S."/>
            <person name="Vangestel C."/>
        </authorList>
    </citation>
    <scope>NUCLEOTIDE SEQUENCE [LARGE SCALE GENOMIC DNA]</scope>
    <source>
        <strain evidence="2">W744_W776</strain>
    </source>
</reference>
<protein>
    <submittedName>
        <fullName evidence="2">Uncharacterized protein</fullName>
    </submittedName>
</protein>
<dbReference type="AlphaFoldDB" id="A0AAV6TMD7"/>
<evidence type="ECO:0000256" key="1">
    <source>
        <dbReference type="SAM" id="MobiDB-lite"/>
    </source>
</evidence>
<evidence type="ECO:0000313" key="2">
    <source>
        <dbReference type="EMBL" id="KAG8172960.1"/>
    </source>
</evidence>
<sequence length="90" mass="10085">MHLFKKKSSNSGQGNIYTGDTRKEAENRVFLEIPKGALSRSNSSVSSSRTSPTLERKKSFERFVEESTVERIAKKRLLPETEDPGVRKGG</sequence>
<feature type="compositionally biased region" description="Low complexity" evidence="1">
    <location>
        <begin position="39"/>
        <end position="51"/>
    </location>
</feature>
<evidence type="ECO:0000313" key="3">
    <source>
        <dbReference type="Proteomes" id="UP000827092"/>
    </source>
</evidence>